<accession>A0A6N6JDN2</accession>
<dbReference type="Proteomes" id="UP000436822">
    <property type="component" value="Unassembled WGS sequence"/>
</dbReference>
<gene>
    <name evidence="1" type="ORF">KIN_10140</name>
</gene>
<comment type="caution">
    <text evidence="1">The sequence shown here is derived from an EMBL/GenBank/DDBJ whole genome shotgun (WGS) entry which is preliminary data.</text>
</comment>
<evidence type="ECO:0000313" key="1">
    <source>
        <dbReference type="EMBL" id="GFE63940.1"/>
    </source>
</evidence>
<keyword evidence="2" id="KW-1185">Reference proteome</keyword>
<evidence type="ECO:0008006" key="3">
    <source>
        <dbReference type="Google" id="ProtNLM"/>
    </source>
</evidence>
<name>A0A6N6JDN2_9RHOB</name>
<evidence type="ECO:0000313" key="2">
    <source>
        <dbReference type="Proteomes" id="UP000436822"/>
    </source>
</evidence>
<protein>
    <recommendedName>
        <fullName evidence="3">Sulfotransferase family protein</fullName>
    </recommendedName>
</protein>
<dbReference type="RefSeq" id="WP_159804823.1">
    <property type="nucleotide sequence ID" value="NZ_BLJE01000001.1"/>
</dbReference>
<reference evidence="1 2" key="1">
    <citation type="submission" date="2019-12" db="EMBL/GenBank/DDBJ databases">
        <title>Litoreibacter badius sp. nov., a novel bacteriochlorophyll a-containing bacterium in the genus Litoreibacter.</title>
        <authorList>
            <person name="Kanamuro M."/>
            <person name="Takabe Y."/>
            <person name="Mori K."/>
            <person name="Takaichi S."/>
            <person name="Hanada S."/>
        </authorList>
    </citation>
    <scope>NUCLEOTIDE SEQUENCE [LARGE SCALE GENOMIC DNA]</scope>
    <source>
        <strain evidence="1 2">K6</strain>
    </source>
</reference>
<sequence length="270" mass="30126">MTNLPDPDGGSAPRIVYHIGVAGRLGNKLNTAFTRNLSILAGRGIHAPSRRVYRPLLRDLVWDEHFTPDAQRETRATISGDSVYDVMVLSNDQALAAKEYLFADGEFLNWSEKRISRFSELYADHAITYVIETENFATLIPRMVQYFDPEQLAYIQESPIGHHSWYDLVAGLSLASPGAAFVIVPGEIVAGRLRAIKSLFFEPRRPNFLINRLGSAVSVVTHPILGKPADVEATDLEPIGWYQEHVSRLSDVYLDDLERLCGLPHVSVVV</sequence>
<dbReference type="AlphaFoldDB" id="A0A6N6JDN2"/>
<proteinExistence type="predicted"/>
<organism evidence="1 2">
    <name type="scientific">Litoreibacter roseus</name>
    <dbReference type="NCBI Taxonomy" id="2601869"/>
    <lineage>
        <taxon>Bacteria</taxon>
        <taxon>Pseudomonadati</taxon>
        <taxon>Pseudomonadota</taxon>
        <taxon>Alphaproteobacteria</taxon>
        <taxon>Rhodobacterales</taxon>
        <taxon>Roseobacteraceae</taxon>
        <taxon>Litoreibacter</taxon>
    </lineage>
</organism>
<dbReference type="OrthoDB" id="8481769at2"/>
<dbReference type="EMBL" id="BLJE01000001">
    <property type="protein sequence ID" value="GFE63940.1"/>
    <property type="molecule type" value="Genomic_DNA"/>
</dbReference>